<feature type="domain" description="Transposase InsH N-terminal" evidence="2">
    <location>
        <begin position="6"/>
        <end position="73"/>
    </location>
</feature>
<evidence type="ECO:0000259" key="2">
    <source>
        <dbReference type="Pfam" id="PF05598"/>
    </source>
</evidence>
<accession>A0A3B0TRC3</accession>
<protein>
    <recommendedName>
        <fullName evidence="2">Transposase InsH N-terminal domain-containing protein</fullName>
    </recommendedName>
</protein>
<evidence type="ECO:0000256" key="1">
    <source>
        <dbReference type="SAM" id="MobiDB-lite"/>
    </source>
</evidence>
<dbReference type="AlphaFoldDB" id="A0A3B0TRC3"/>
<feature type="region of interest" description="Disordered" evidence="1">
    <location>
        <begin position="96"/>
        <end position="123"/>
    </location>
</feature>
<feature type="compositionally biased region" description="Basic residues" evidence="1">
    <location>
        <begin position="110"/>
        <end position="123"/>
    </location>
</feature>
<dbReference type="InterPro" id="IPR008490">
    <property type="entry name" value="Transposase_InsH_N"/>
</dbReference>
<gene>
    <name evidence="3" type="ORF">MNBD_BACTEROID03-949</name>
</gene>
<evidence type="ECO:0000313" key="3">
    <source>
        <dbReference type="EMBL" id="VAW11194.1"/>
    </source>
</evidence>
<organism evidence="3">
    <name type="scientific">hydrothermal vent metagenome</name>
    <dbReference type="NCBI Taxonomy" id="652676"/>
    <lineage>
        <taxon>unclassified sequences</taxon>
        <taxon>metagenomes</taxon>
        <taxon>ecological metagenomes</taxon>
    </lineage>
</organism>
<feature type="compositionally biased region" description="Basic and acidic residues" evidence="1">
    <location>
        <begin position="96"/>
        <end position="109"/>
    </location>
</feature>
<sequence length="123" mass="14122">MYSKELSSVSGRESIDIRMVIGAIIVKHKLQLDDRGTVAMISENIYLQYFCGLISFQTKEPFHPTVFVDIRKRTGTGHFDSWNALIIEKADSLKPTRKKNIDKNEENRAKKYASSRKKRTNAT</sequence>
<name>A0A3B0TRC3_9ZZZZ</name>
<proteinExistence type="predicted"/>
<dbReference type="EMBL" id="UOEL01000051">
    <property type="protein sequence ID" value="VAW11194.1"/>
    <property type="molecule type" value="Genomic_DNA"/>
</dbReference>
<reference evidence="3" key="1">
    <citation type="submission" date="2018-06" db="EMBL/GenBank/DDBJ databases">
        <authorList>
            <person name="Zhirakovskaya E."/>
        </authorList>
    </citation>
    <scope>NUCLEOTIDE SEQUENCE</scope>
</reference>
<dbReference type="Pfam" id="PF05598">
    <property type="entry name" value="DUF772"/>
    <property type="match status" value="1"/>
</dbReference>